<dbReference type="SUPFAM" id="SSF46565">
    <property type="entry name" value="Chaperone J-domain"/>
    <property type="match status" value="1"/>
</dbReference>
<comment type="caution">
    <text evidence="3">The sequence shown here is derived from an EMBL/GenBank/DDBJ whole genome shotgun (WGS) entry which is preliminary data.</text>
</comment>
<name>A0A9P5XK55_9AGAR</name>
<reference evidence="3" key="1">
    <citation type="submission" date="2020-11" db="EMBL/GenBank/DDBJ databases">
        <authorList>
            <consortium name="DOE Joint Genome Institute"/>
            <person name="Ahrendt S."/>
            <person name="Riley R."/>
            <person name="Andreopoulos W."/>
            <person name="Labutti K."/>
            <person name="Pangilinan J."/>
            <person name="Ruiz-Duenas F.J."/>
            <person name="Barrasa J.M."/>
            <person name="Sanchez-Garcia M."/>
            <person name="Camarero S."/>
            <person name="Miyauchi S."/>
            <person name="Serrano A."/>
            <person name="Linde D."/>
            <person name="Babiker R."/>
            <person name="Drula E."/>
            <person name="Ayuso-Fernandez I."/>
            <person name="Pacheco R."/>
            <person name="Padilla G."/>
            <person name="Ferreira P."/>
            <person name="Barriuso J."/>
            <person name="Kellner H."/>
            <person name="Castanera R."/>
            <person name="Alfaro M."/>
            <person name="Ramirez L."/>
            <person name="Pisabarro A.G."/>
            <person name="Kuo A."/>
            <person name="Tritt A."/>
            <person name="Lipzen A."/>
            <person name="He G."/>
            <person name="Yan M."/>
            <person name="Ng V."/>
            <person name="Cullen D."/>
            <person name="Martin F."/>
            <person name="Rosso M.-N."/>
            <person name="Henrissat B."/>
            <person name="Hibbett D."/>
            <person name="Martinez A.T."/>
            <person name="Grigoriev I.V."/>
        </authorList>
    </citation>
    <scope>NUCLEOTIDE SEQUENCE</scope>
    <source>
        <strain evidence="3">MF-IS2</strain>
    </source>
</reference>
<dbReference type="PANTHER" id="PTHR44144">
    <property type="entry name" value="DNAJ HOMOLOG SUBFAMILY C MEMBER 9"/>
    <property type="match status" value="1"/>
</dbReference>
<dbReference type="Pfam" id="PF00226">
    <property type="entry name" value="DnaJ"/>
    <property type="match status" value="1"/>
</dbReference>
<dbReference type="PRINTS" id="PR00625">
    <property type="entry name" value="JDOMAIN"/>
</dbReference>
<dbReference type="AlphaFoldDB" id="A0A9P5XK55"/>
<dbReference type="PROSITE" id="PS00636">
    <property type="entry name" value="DNAJ_1"/>
    <property type="match status" value="1"/>
</dbReference>
<proteinExistence type="predicted"/>
<evidence type="ECO:0000313" key="4">
    <source>
        <dbReference type="Proteomes" id="UP000807342"/>
    </source>
</evidence>
<feature type="domain" description="J" evidence="2">
    <location>
        <begin position="18"/>
        <end position="88"/>
    </location>
</feature>
<evidence type="ECO:0000313" key="3">
    <source>
        <dbReference type="EMBL" id="KAF9451040.1"/>
    </source>
</evidence>
<dbReference type="InterPro" id="IPR001623">
    <property type="entry name" value="DnaJ_domain"/>
</dbReference>
<dbReference type="Gene3D" id="1.10.287.110">
    <property type="entry name" value="DnaJ domain"/>
    <property type="match status" value="1"/>
</dbReference>
<dbReference type="GO" id="GO:0005737">
    <property type="term" value="C:cytoplasm"/>
    <property type="evidence" value="ECO:0007669"/>
    <property type="project" value="TreeGrafter"/>
</dbReference>
<protein>
    <submittedName>
        <fullName evidence="3">DnaJ-domain-containing protein</fullName>
    </submittedName>
</protein>
<dbReference type="SMART" id="SM00271">
    <property type="entry name" value="DnaJ"/>
    <property type="match status" value="1"/>
</dbReference>
<feature type="region of interest" description="Disordered" evidence="1">
    <location>
        <begin position="281"/>
        <end position="311"/>
    </location>
</feature>
<sequence length="349" mass="39676">MDDQDPISQFFPDQESVDLYEVLHLTNKATADEIKKAYRRLALVYHPDKHATASDEAKANASLRFQQIGFAYAVLSDEKRKEKYDKTGSTTEGFDHGVGENGWEAYFEDLFERVTRGKLDEMKKEYQGSSEEIDDLKSAYLETRGSIGEIMTYIPHSTVDDEPRFIVSLTELINKGNLPKMKEWEKSIRDEKARLVRRKEGEDEAKEAETLAKELGVWDEFYGSGRAGERKSKSKGKNRAAKGEDEDEEDTAALQALILRKKEERAVDMDSFFDELAAKYGGKDKGKKRGRGEPDDEGEASTKRVRVGPPDIPEEEFAILKEKLFPSLATFKLPTKSKPRKKGRKTAKR</sequence>
<evidence type="ECO:0000259" key="2">
    <source>
        <dbReference type="PROSITE" id="PS50076"/>
    </source>
</evidence>
<dbReference type="GO" id="GO:0031072">
    <property type="term" value="F:heat shock protein binding"/>
    <property type="evidence" value="ECO:0007669"/>
    <property type="project" value="TreeGrafter"/>
</dbReference>
<dbReference type="Proteomes" id="UP000807342">
    <property type="component" value="Unassembled WGS sequence"/>
</dbReference>
<organism evidence="3 4">
    <name type="scientific">Macrolepiota fuliginosa MF-IS2</name>
    <dbReference type="NCBI Taxonomy" id="1400762"/>
    <lineage>
        <taxon>Eukaryota</taxon>
        <taxon>Fungi</taxon>
        <taxon>Dikarya</taxon>
        <taxon>Basidiomycota</taxon>
        <taxon>Agaricomycotina</taxon>
        <taxon>Agaricomycetes</taxon>
        <taxon>Agaricomycetidae</taxon>
        <taxon>Agaricales</taxon>
        <taxon>Agaricineae</taxon>
        <taxon>Agaricaceae</taxon>
        <taxon>Macrolepiota</taxon>
    </lineage>
</organism>
<dbReference type="InterPro" id="IPR018253">
    <property type="entry name" value="DnaJ_domain_CS"/>
</dbReference>
<keyword evidence="4" id="KW-1185">Reference proteome</keyword>
<gene>
    <name evidence="3" type="ORF">P691DRAFT_724821</name>
</gene>
<dbReference type="InterPro" id="IPR052594">
    <property type="entry name" value="J_domain-containing_protein"/>
</dbReference>
<dbReference type="CDD" id="cd06257">
    <property type="entry name" value="DnaJ"/>
    <property type="match status" value="1"/>
</dbReference>
<accession>A0A9P5XK55</accession>
<dbReference type="GO" id="GO:0005634">
    <property type="term" value="C:nucleus"/>
    <property type="evidence" value="ECO:0007669"/>
    <property type="project" value="TreeGrafter"/>
</dbReference>
<dbReference type="InterPro" id="IPR036869">
    <property type="entry name" value="J_dom_sf"/>
</dbReference>
<dbReference type="EMBL" id="MU151092">
    <property type="protein sequence ID" value="KAF9451040.1"/>
    <property type="molecule type" value="Genomic_DNA"/>
</dbReference>
<dbReference type="PANTHER" id="PTHR44144:SF1">
    <property type="entry name" value="DNAJ HOMOLOG SUBFAMILY C MEMBER 9"/>
    <property type="match status" value="1"/>
</dbReference>
<evidence type="ECO:0000256" key="1">
    <source>
        <dbReference type="SAM" id="MobiDB-lite"/>
    </source>
</evidence>
<dbReference type="InterPro" id="IPR056453">
    <property type="entry name" value="HTH_DNAJC9"/>
</dbReference>
<dbReference type="PROSITE" id="PS50076">
    <property type="entry name" value="DNAJ_2"/>
    <property type="match status" value="1"/>
</dbReference>
<feature type="region of interest" description="Disordered" evidence="1">
    <location>
        <begin position="224"/>
        <end position="251"/>
    </location>
</feature>
<dbReference type="OrthoDB" id="110024at2759"/>
<dbReference type="Pfam" id="PF23302">
    <property type="entry name" value="HTH_DNAJC9"/>
    <property type="match status" value="1"/>
</dbReference>